<organism evidence="8">
    <name type="scientific">Halomonas sp. RT37</name>
    <dbReference type="NCBI Taxonomy" id="2950872"/>
    <lineage>
        <taxon>Bacteria</taxon>
        <taxon>Pseudomonadati</taxon>
        <taxon>Pseudomonadota</taxon>
        <taxon>Gammaproteobacteria</taxon>
        <taxon>Oceanospirillales</taxon>
        <taxon>Halomonadaceae</taxon>
        <taxon>Halomonas</taxon>
    </lineage>
</organism>
<evidence type="ECO:0000259" key="7">
    <source>
        <dbReference type="PROSITE" id="PS51755"/>
    </source>
</evidence>
<evidence type="ECO:0000313" key="8">
    <source>
        <dbReference type="EMBL" id="XBO70011.1"/>
    </source>
</evidence>
<dbReference type="CDD" id="cd00383">
    <property type="entry name" value="trans_reg_C"/>
    <property type="match status" value="1"/>
</dbReference>
<keyword evidence="1 4" id="KW-0597">Phosphoprotein</keyword>
<evidence type="ECO:0000259" key="6">
    <source>
        <dbReference type="PROSITE" id="PS50110"/>
    </source>
</evidence>
<feature type="modified residue" description="4-aspartylphosphate" evidence="4">
    <location>
        <position position="51"/>
    </location>
</feature>
<dbReference type="GO" id="GO:0000156">
    <property type="term" value="F:phosphorelay response regulator activity"/>
    <property type="evidence" value="ECO:0007669"/>
    <property type="project" value="TreeGrafter"/>
</dbReference>
<sequence length="230" mass="25830">MRIAILEDDPDQQALIAAALGDGTATLTPFTTAHDLFRAMQNTSFELLVLDWRLPEVDGFEVLETLRNAYQWPGAVLFITADDAEDNVVRALGAGADDFLHKPLRVPELRARIEALSRRLGHVDSVGTTLFECGPLQLDLTAGIIRLHGDIVELTDREYRLAALFLQNPGQLFTRAYLLERIWSVSGDLNTRTVDTHISGLRRKLKLDGQQNHRLKSVYQQGYRLELSQP</sequence>
<dbReference type="PANTHER" id="PTHR48111:SF40">
    <property type="entry name" value="PHOSPHATE REGULON TRANSCRIPTIONAL REGULATORY PROTEIN PHOB"/>
    <property type="match status" value="1"/>
</dbReference>
<dbReference type="PROSITE" id="PS50110">
    <property type="entry name" value="RESPONSE_REGULATORY"/>
    <property type="match status" value="1"/>
</dbReference>
<protein>
    <submittedName>
        <fullName evidence="8">Response regulator transcription factor</fullName>
    </submittedName>
</protein>
<proteinExistence type="predicted"/>
<evidence type="ECO:0000256" key="4">
    <source>
        <dbReference type="PROSITE-ProRule" id="PRU00169"/>
    </source>
</evidence>
<dbReference type="InterPro" id="IPR001789">
    <property type="entry name" value="Sig_transdc_resp-reg_receiver"/>
</dbReference>
<dbReference type="PANTHER" id="PTHR48111">
    <property type="entry name" value="REGULATOR OF RPOS"/>
    <property type="match status" value="1"/>
</dbReference>
<dbReference type="RefSeq" id="WP_348826904.1">
    <property type="nucleotide sequence ID" value="NZ_CP098827.1"/>
</dbReference>
<keyword evidence="3 5" id="KW-0238">DNA-binding</keyword>
<dbReference type="GO" id="GO:0005829">
    <property type="term" value="C:cytosol"/>
    <property type="evidence" value="ECO:0007669"/>
    <property type="project" value="TreeGrafter"/>
</dbReference>
<evidence type="ECO:0000256" key="1">
    <source>
        <dbReference type="ARBA" id="ARBA00022553"/>
    </source>
</evidence>
<keyword evidence="2" id="KW-0902">Two-component regulatory system</keyword>
<feature type="domain" description="Response regulatory" evidence="6">
    <location>
        <begin position="2"/>
        <end position="117"/>
    </location>
</feature>
<dbReference type="Gene3D" id="3.40.50.2300">
    <property type="match status" value="1"/>
</dbReference>
<dbReference type="InterPro" id="IPR039420">
    <property type="entry name" value="WalR-like"/>
</dbReference>
<feature type="DNA-binding region" description="OmpR/PhoB-type" evidence="5">
    <location>
        <begin position="128"/>
        <end position="227"/>
    </location>
</feature>
<evidence type="ECO:0000256" key="3">
    <source>
        <dbReference type="ARBA" id="ARBA00023125"/>
    </source>
</evidence>
<dbReference type="AlphaFoldDB" id="A0AAU7KED1"/>
<reference evidence="8" key="1">
    <citation type="submission" date="2022-06" db="EMBL/GenBank/DDBJ databases">
        <title>A novel DMS-producing enzyme.</title>
        <authorList>
            <person name="Zhang Y."/>
        </authorList>
    </citation>
    <scope>NUCLEOTIDE SEQUENCE</scope>
    <source>
        <strain evidence="8">RT37</strain>
    </source>
</reference>
<dbReference type="Gene3D" id="1.10.10.10">
    <property type="entry name" value="Winged helix-like DNA-binding domain superfamily/Winged helix DNA-binding domain"/>
    <property type="match status" value="1"/>
</dbReference>
<feature type="domain" description="OmpR/PhoB-type" evidence="7">
    <location>
        <begin position="128"/>
        <end position="227"/>
    </location>
</feature>
<dbReference type="SMART" id="SM00862">
    <property type="entry name" value="Trans_reg_C"/>
    <property type="match status" value="1"/>
</dbReference>
<dbReference type="SUPFAM" id="SSF52172">
    <property type="entry name" value="CheY-like"/>
    <property type="match status" value="1"/>
</dbReference>
<dbReference type="InterPro" id="IPR011006">
    <property type="entry name" value="CheY-like_superfamily"/>
</dbReference>
<dbReference type="Pfam" id="PF00072">
    <property type="entry name" value="Response_reg"/>
    <property type="match status" value="1"/>
</dbReference>
<evidence type="ECO:0000256" key="2">
    <source>
        <dbReference type="ARBA" id="ARBA00023012"/>
    </source>
</evidence>
<dbReference type="GO" id="GO:0032993">
    <property type="term" value="C:protein-DNA complex"/>
    <property type="evidence" value="ECO:0007669"/>
    <property type="project" value="TreeGrafter"/>
</dbReference>
<name>A0AAU7KED1_9GAMM</name>
<dbReference type="InterPro" id="IPR001867">
    <property type="entry name" value="OmpR/PhoB-type_DNA-bd"/>
</dbReference>
<gene>
    <name evidence="8" type="ORF">NFG58_15470</name>
</gene>
<dbReference type="SMART" id="SM00448">
    <property type="entry name" value="REC"/>
    <property type="match status" value="1"/>
</dbReference>
<dbReference type="InterPro" id="IPR036388">
    <property type="entry name" value="WH-like_DNA-bd_sf"/>
</dbReference>
<dbReference type="PROSITE" id="PS51755">
    <property type="entry name" value="OMPR_PHOB"/>
    <property type="match status" value="1"/>
</dbReference>
<dbReference type="GO" id="GO:0000976">
    <property type="term" value="F:transcription cis-regulatory region binding"/>
    <property type="evidence" value="ECO:0007669"/>
    <property type="project" value="TreeGrafter"/>
</dbReference>
<dbReference type="GO" id="GO:0006355">
    <property type="term" value="P:regulation of DNA-templated transcription"/>
    <property type="evidence" value="ECO:0007669"/>
    <property type="project" value="InterPro"/>
</dbReference>
<evidence type="ECO:0000256" key="5">
    <source>
        <dbReference type="PROSITE-ProRule" id="PRU01091"/>
    </source>
</evidence>
<dbReference type="Pfam" id="PF00486">
    <property type="entry name" value="Trans_reg_C"/>
    <property type="match status" value="1"/>
</dbReference>
<dbReference type="EMBL" id="CP098827">
    <property type="protein sequence ID" value="XBO70011.1"/>
    <property type="molecule type" value="Genomic_DNA"/>
</dbReference>
<accession>A0AAU7KED1</accession>